<name>A0A8H2J9K6_MYCMU</name>
<gene>
    <name evidence="1" type="ORF">C1S78_04980</name>
</gene>
<evidence type="ECO:0000313" key="1">
    <source>
        <dbReference type="EMBL" id="TLH51803.1"/>
    </source>
</evidence>
<sequence length="165" mass="15846">MGATMGNTIRAVAATAAVIGLVAGCGGKADSGATGSSSSAAATTSAAAPAGPAELQALVPTPGGTAQTWGPDTIADNGIHLSFKVTGAPTEVVTAYKAALEGKGWAVTTIVSSDGGPGGGGGATYTGTHGDSYGVFDGGGMGTETYLNVCAWPAKPAQPNCSRKR</sequence>
<reference evidence="1" key="1">
    <citation type="submission" date="2018-01" db="EMBL/GenBank/DDBJ databases">
        <title>Comparative genomics of Mycobacterium mucogenicum and Mycobacterium neoaurum clade members emphasizing tRNA and non-coding RNA.</title>
        <authorList>
            <person name="Behra P.R.K."/>
            <person name="Pettersson B.M.F."/>
            <person name="Das S."/>
            <person name="Dasgupta S."/>
            <person name="Kirsebom L.A."/>
        </authorList>
    </citation>
    <scope>NUCLEOTIDE SEQUENCE</scope>
    <source>
        <strain evidence="1">DSM 44124</strain>
    </source>
</reference>
<dbReference type="AlphaFoldDB" id="A0A8H2J9K6"/>
<accession>A0A8H2J9K6</accession>
<comment type="caution">
    <text evidence="1">The sequence shown here is derived from an EMBL/GenBank/DDBJ whole genome shotgun (WGS) entry which is preliminary data.</text>
</comment>
<protein>
    <submittedName>
        <fullName evidence="1">Uncharacterized protein</fullName>
    </submittedName>
</protein>
<organism evidence="1">
    <name type="scientific">Mycolicibacterium mucogenicum DSM 44124</name>
    <dbReference type="NCBI Taxonomy" id="1226753"/>
    <lineage>
        <taxon>Bacteria</taxon>
        <taxon>Bacillati</taxon>
        <taxon>Actinomycetota</taxon>
        <taxon>Actinomycetes</taxon>
        <taxon>Mycobacteriales</taxon>
        <taxon>Mycobacteriaceae</taxon>
        <taxon>Mycolicibacterium</taxon>
    </lineage>
</organism>
<dbReference type="EMBL" id="POTL01000001">
    <property type="protein sequence ID" value="TLH51803.1"/>
    <property type="molecule type" value="Genomic_DNA"/>
</dbReference>
<proteinExistence type="predicted"/>